<feature type="region of interest" description="Disordered" evidence="1">
    <location>
        <begin position="66"/>
        <end position="103"/>
    </location>
</feature>
<dbReference type="EMBL" id="JAVREY010000066">
    <property type="protein sequence ID" value="MDT0468113.1"/>
    <property type="molecule type" value="Genomic_DNA"/>
</dbReference>
<feature type="region of interest" description="Disordered" evidence="1">
    <location>
        <begin position="1"/>
        <end position="35"/>
    </location>
</feature>
<comment type="caution">
    <text evidence="2">The sequence shown here is derived from an EMBL/GenBank/DDBJ whole genome shotgun (WGS) entry which is preliminary data.</text>
</comment>
<sequence>MRPLVPQEPLEKTAPRRAADPPTQQGGSPDVLTPHRLAPHRLAPHRLAALQRTAGNATVQRLLDGAGQQRRGPVANAETGVSLASPHARAAGTVVQRSPEDDLVREPETFLSRSALSLDCSLGMRLRTPQLELDFNAFVSRMGTWDRHWFVLVRDPRRHKDDRPAYLLTPAVEKYAERFDTDPVFASTERSKLPAVLDDSAYLASSYVPYLTGSSRNPDTSVGHTRVPRNAGSRGPRGAEFVFTATMNGCAFAVTGDAQDDHFTAWHYQSPGSSTNAPHARRFRQDRSPTDWFDVAEYESSGRPGLFEAANILWNGPNGWEVLSQETRVNHMDMKDASIAKVRRRKLHLEAGHEVAYTVSIYDGLARKQSDAVEELLRKMTKLAMPNQQSLQLIQHVWQPMAEAEAGELADLGGARSFDELAAMADTFRRRRASVCRQVSTWMKDHLDGEEETARGGLLNWSKRSSTLSERRNAIDKLLAKFSDSSWLDELKEEATARAGSHATAAGPHPS</sequence>
<name>A0ABU2U4E8_9ACTN</name>
<evidence type="ECO:0000256" key="1">
    <source>
        <dbReference type="SAM" id="MobiDB-lite"/>
    </source>
</evidence>
<proteinExistence type="predicted"/>
<organism evidence="2 3">
    <name type="scientific">Streptomyces gibsoniae</name>
    <dbReference type="NCBI Taxonomy" id="3075529"/>
    <lineage>
        <taxon>Bacteria</taxon>
        <taxon>Bacillati</taxon>
        <taxon>Actinomycetota</taxon>
        <taxon>Actinomycetes</taxon>
        <taxon>Kitasatosporales</taxon>
        <taxon>Streptomycetaceae</taxon>
        <taxon>Streptomyces</taxon>
    </lineage>
</organism>
<feature type="region of interest" description="Disordered" evidence="1">
    <location>
        <begin position="215"/>
        <end position="235"/>
    </location>
</feature>
<gene>
    <name evidence="2" type="ORF">RM764_34865</name>
</gene>
<keyword evidence="3" id="KW-1185">Reference proteome</keyword>
<evidence type="ECO:0000313" key="2">
    <source>
        <dbReference type="EMBL" id="MDT0468113.1"/>
    </source>
</evidence>
<accession>A0ABU2U4E8</accession>
<reference evidence="3" key="1">
    <citation type="submission" date="2023-07" db="EMBL/GenBank/DDBJ databases">
        <title>30 novel species of actinomycetes from the DSMZ collection.</title>
        <authorList>
            <person name="Nouioui I."/>
        </authorList>
    </citation>
    <scope>NUCLEOTIDE SEQUENCE [LARGE SCALE GENOMIC DNA]</scope>
    <source>
        <strain evidence="3">DSM 41699</strain>
    </source>
</reference>
<evidence type="ECO:0000313" key="3">
    <source>
        <dbReference type="Proteomes" id="UP001183809"/>
    </source>
</evidence>
<protein>
    <submittedName>
        <fullName evidence="2">Uncharacterized protein</fullName>
    </submittedName>
</protein>
<dbReference type="RefSeq" id="WP_311699558.1">
    <property type="nucleotide sequence ID" value="NZ_JAVREY010000066.1"/>
</dbReference>
<dbReference type="Proteomes" id="UP001183809">
    <property type="component" value="Unassembled WGS sequence"/>
</dbReference>
<feature type="compositionally biased region" description="Basic and acidic residues" evidence="1">
    <location>
        <begin position="9"/>
        <end position="19"/>
    </location>
</feature>